<keyword evidence="5" id="KW-0378">Hydrolase</keyword>
<organism evidence="9">
    <name type="scientific">marine sediment metagenome</name>
    <dbReference type="NCBI Taxonomy" id="412755"/>
    <lineage>
        <taxon>unclassified sequences</taxon>
        <taxon>metagenomes</taxon>
        <taxon>ecological metagenomes</taxon>
    </lineage>
</organism>
<keyword evidence="2" id="KW-0533">Nickel</keyword>
<comment type="similarity">
    <text evidence="1">Belongs to the SIMIBI class G3E GTPase family. HypB/HupM subfamily.</text>
</comment>
<evidence type="ECO:0000256" key="6">
    <source>
        <dbReference type="ARBA" id="ARBA00022833"/>
    </source>
</evidence>
<feature type="non-terminal residue" evidence="9">
    <location>
        <position position="1"/>
    </location>
</feature>
<dbReference type="GO" id="GO:0016151">
    <property type="term" value="F:nickel cation binding"/>
    <property type="evidence" value="ECO:0007669"/>
    <property type="project" value="InterPro"/>
</dbReference>
<keyword evidence="4" id="KW-0547">Nucleotide-binding</keyword>
<dbReference type="InterPro" id="IPR003495">
    <property type="entry name" value="CobW/HypB/UreG_nucleotide-bd"/>
</dbReference>
<dbReference type="SUPFAM" id="SSF52540">
    <property type="entry name" value="P-loop containing nucleoside triphosphate hydrolases"/>
    <property type="match status" value="1"/>
</dbReference>
<dbReference type="PANTHER" id="PTHR30134">
    <property type="entry name" value="HYDROGENASE PROTEIN ASSEMBLY PROTEIN, NICKEL CHAPERONE"/>
    <property type="match status" value="1"/>
</dbReference>
<evidence type="ECO:0000256" key="3">
    <source>
        <dbReference type="ARBA" id="ARBA00022723"/>
    </source>
</evidence>
<dbReference type="Pfam" id="PF02492">
    <property type="entry name" value="cobW"/>
    <property type="match status" value="1"/>
</dbReference>
<gene>
    <name evidence="9" type="ORF">S03H2_45183</name>
</gene>
<evidence type="ECO:0000256" key="4">
    <source>
        <dbReference type="ARBA" id="ARBA00022741"/>
    </source>
</evidence>
<dbReference type="EMBL" id="BARU01028289">
    <property type="protein sequence ID" value="GAH68943.1"/>
    <property type="molecule type" value="Genomic_DNA"/>
</dbReference>
<keyword evidence="6" id="KW-0862">Zinc</keyword>
<dbReference type="GO" id="GO:0005525">
    <property type="term" value="F:GTP binding"/>
    <property type="evidence" value="ECO:0007669"/>
    <property type="project" value="UniProtKB-KW"/>
</dbReference>
<evidence type="ECO:0000256" key="7">
    <source>
        <dbReference type="ARBA" id="ARBA00023134"/>
    </source>
</evidence>
<evidence type="ECO:0000313" key="9">
    <source>
        <dbReference type="EMBL" id="GAH68943.1"/>
    </source>
</evidence>
<dbReference type="PANTHER" id="PTHR30134:SF2">
    <property type="entry name" value="HYDROGENASE MATURATION FACTOR HYPB"/>
    <property type="match status" value="1"/>
</dbReference>
<name>X1JGQ9_9ZZZZ</name>
<accession>X1JGQ9</accession>
<evidence type="ECO:0000256" key="2">
    <source>
        <dbReference type="ARBA" id="ARBA00022596"/>
    </source>
</evidence>
<feature type="domain" description="CobW/HypB/UreG nucleotide-binding" evidence="8">
    <location>
        <begin position="29"/>
        <end position="188"/>
    </location>
</feature>
<dbReference type="PIRSF" id="PIRSF005624">
    <property type="entry name" value="Ni-bind_GTPase"/>
    <property type="match status" value="1"/>
</dbReference>
<dbReference type="InterPro" id="IPR004392">
    <property type="entry name" value="Hyd_mat_HypB"/>
</dbReference>
<dbReference type="Gene3D" id="3.40.50.300">
    <property type="entry name" value="P-loop containing nucleotide triphosphate hydrolases"/>
    <property type="match status" value="1"/>
</dbReference>
<protein>
    <recommendedName>
        <fullName evidence="8">CobW/HypB/UreG nucleotide-binding domain-containing protein</fullName>
    </recommendedName>
</protein>
<dbReference type="InterPro" id="IPR027417">
    <property type="entry name" value="P-loop_NTPase"/>
</dbReference>
<dbReference type="GO" id="GO:0003924">
    <property type="term" value="F:GTPase activity"/>
    <property type="evidence" value="ECO:0007669"/>
    <property type="project" value="InterPro"/>
</dbReference>
<dbReference type="NCBIfam" id="TIGR00073">
    <property type="entry name" value="hypB"/>
    <property type="match status" value="1"/>
</dbReference>
<dbReference type="GO" id="GO:0008270">
    <property type="term" value="F:zinc ion binding"/>
    <property type="evidence" value="ECO:0007669"/>
    <property type="project" value="TreeGrafter"/>
</dbReference>
<reference evidence="9" key="1">
    <citation type="journal article" date="2014" name="Front. Microbiol.">
        <title>High frequency of phylogenetically diverse reductive dehalogenase-homologous genes in deep subseafloor sedimentary metagenomes.</title>
        <authorList>
            <person name="Kawai M."/>
            <person name="Futagami T."/>
            <person name="Toyoda A."/>
            <person name="Takaki Y."/>
            <person name="Nishi S."/>
            <person name="Hori S."/>
            <person name="Arai W."/>
            <person name="Tsubouchi T."/>
            <person name="Morono Y."/>
            <person name="Uchiyama I."/>
            <person name="Ito T."/>
            <person name="Fujiyama A."/>
            <person name="Inagaki F."/>
            <person name="Takami H."/>
        </authorList>
    </citation>
    <scope>NUCLEOTIDE SEQUENCE</scope>
    <source>
        <strain evidence="9">Expedition CK06-06</strain>
    </source>
</reference>
<proteinExistence type="inferred from homology"/>
<sequence>VQEDILSANNLVAARNRGYFEGRGIFALNLMSSPGAGKTTLLERTIRDLSPGLVWAVIEGDQQTTIDADRIDAAGASAIQVNTGTGCHLDARMIREAMAQLTVPEGAVLAIENVGNLICPALFDLGEARRVIIVSTTEGSDKPLKYPTILRDAHLCIINKVDLLPYVDFDLDEFMANARRINPDLSFIPLSAKTGEGLELWYDWVRENHRAASAGDLRAKE</sequence>
<evidence type="ECO:0000259" key="8">
    <source>
        <dbReference type="Pfam" id="PF02492"/>
    </source>
</evidence>
<evidence type="ECO:0000256" key="5">
    <source>
        <dbReference type="ARBA" id="ARBA00022801"/>
    </source>
</evidence>
<dbReference type="CDD" id="cd05390">
    <property type="entry name" value="HypB"/>
    <property type="match status" value="1"/>
</dbReference>
<keyword evidence="3" id="KW-0479">Metal-binding</keyword>
<dbReference type="GO" id="GO:0051604">
    <property type="term" value="P:protein maturation"/>
    <property type="evidence" value="ECO:0007669"/>
    <property type="project" value="InterPro"/>
</dbReference>
<keyword evidence="7" id="KW-0342">GTP-binding</keyword>
<comment type="caution">
    <text evidence="9">The sequence shown here is derived from an EMBL/GenBank/DDBJ whole genome shotgun (WGS) entry which is preliminary data.</text>
</comment>
<evidence type="ECO:0000256" key="1">
    <source>
        <dbReference type="ARBA" id="ARBA00006211"/>
    </source>
</evidence>
<dbReference type="AlphaFoldDB" id="X1JGQ9"/>